<gene>
    <name evidence="1" type="ORF">HMPREF9098_0411</name>
</gene>
<sequence length="40" mass="4994">MCKSLLYCRKTYYHSGIPHHGCRTVRRYFNYFHIIRRNTT</sequence>
<organism evidence="1 2">
    <name type="scientific">Kingella denitrificans ATCC 33394</name>
    <dbReference type="NCBI Taxonomy" id="888741"/>
    <lineage>
        <taxon>Bacteria</taxon>
        <taxon>Pseudomonadati</taxon>
        <taxon>Pseudomonadota</taxon>
        <taxon>Betaproteobacteria</taxon>
        <taxon>Neisseriales</taxon>
        <taxon>Neisseriaceae</taxon>
        <taxon>Kingella</taxon>
    </lineage>
</organism>
<name>F0EX31_9NEIS</name>
<evidence type="ECO:0000313" key="2">
    <source>
        <dbReference type="Proteomes" id="UP000004088"/>
    </source>
</evidence>
<keyword evidence="2" id="KW-1185">Reference proteome</keyword>
<evidence type="ECO:0000313" key="1">
    <source>
        <dbReference type="EMBL" id="EGC18262.1"/>
    </source>
</evidence>
<dbReference type="Proteomes" id="UP000004088">
    <property type="component" value="Unassembled WGS sequence"/>
</dbReference>
<protein>
    <submittedName>
        <fullName evidence="1">Uncharacterized protein</fullName>
    </submittedName>
</protein>
<dbReference type="AlphaFoldDB" id="F0EX31"/>
<dbReference type="EMBL" id="AEWV01000006">
    <property type="protein sequence ID" value="EGC18262.1"/>
    <property type="molecule type" value="Genomic_DNA"/>
</dbReference>
<comment type="caution">
    <text evidence="1">The sequence shown here is derived from an EMBL/GenBank/DDBJ whole genome shotgun (WGS) entry which is preliminary data.</text>
</comment>
<accession>F0EX31</accession>
<proteinExistence type="predicted"/>
<dbReference type="HOGENOM" id="CLU_3290958_0_0_4"/>
<reference evidence="1 2" key="1">
    <citation type="submission" date="2011-01" db="EMBL/GenBank/DDBJ databases">
        <authorList>
            <person name="Muzny D."/>
            <person name="Qin X."/>
            <person name="Deng J."/>
            <person name="Jiang H."/>
            <person name="Liu Y."/>
            <person name="Qu J."/>
            <person name="Song X.-Z."/>
            <person name="Zhang L."/>
            <person name="Thornton R."/>
            <person name="Coyle M."/>
            <person name="Francisco L."/>
            <person name="Jackson L."/>
            <person name="Javaid M."/>
            <person name="Korchina V."/>
            <person name="Kovar C."/>
            <person name="Mata R."/>
            <person name="Mathew T."/>
            <person name="Ngo R."/>
            <person name="Nguyen L."/>
            <person name="Nguyen N."/>
            <person name="Okwuonu G."/>
            <person name="Ongeri F."/>
            <person name="Pham C."/>
            <person name="Simmons D."/>
            <person name="Wilczek-Boney K."/>
            <person name="Hale W."/>
            <person name="Jakkamsetti A."/>
            <person name="Pham P."/>
            <person name="Ruth R."/>
            <person name="San Lucas F."/>
            <person name="Warren J."/>
            <person name="Zhang J."/>
            <person name="Zhao Z."/>
            <person name="Zhou C."/>
            <person name="Zhu D."/>
            <person name="Lee S."/>
            <person name="Bess C."/>
            <person name="Blankenburg K."/>
            <person name="Forbes L."/>
            <person name="Fu Q."/>
            <person name="Gubbala S."/>
            <person name="Hirani K."/>
            <person name="Jayaseelan J.C."/>
            <person name="Lara F."/>
            <person name="Munidasa M."/>
            <person name="Palculict T."/>
            <person name="Patil S."/>
            <person name="Pu L.-L."/>
            <person name="Saada N."/>
            <person name="Tang L."/>
            <person name="Weissenberger G."/>
            <person name="Zhu Y."/>
            <person name="Hemphill L."/>
            <person name="Shang Y."/>
            <person name="Youmans B."/>
            <person name="Ayvaz T."/>
            <person name="Ross M."/>
            <person name="Santibanez J."/>
            <person name="Aqrawi P."/>
            <person name="Gross S."/>
            <person name="Joshi V."/>
            <person name="Fowler G."/>
            <person name="Nazareth L."/>
            <person name="Reid J."/>
            <person name="Worley K."/>
            <person name="Petrosino J."/>
            <person name="Highlander S."/>
            <person name="Gibbs R."/>
        </authorList>
    </citation>
    <scope>NUCLEOTIDE SEQUENCE [LARGE SCALE GENOMIC DNA]</scope>
    <source>
        <strain evidence="1 2">ATCC 33394</strain>
    </source>
</reference>